<feature type="binding site" evidence="19">
    <location>
        <position position="334"/>
    </location>
    <ligand>
        <name>phosphoenolpyruvate</name>
        <dbReference type="ChEBI" id="CHEBI:58702"/>
    </ligand>
</feature>
<dbReference type="Pfam" id="PF02896">
    <property type="entry name" value="PEP-utilizers_C"/>
    <property type="match status" value="1"/>
</dbReference>
<evidence type="ECO:0000256" key="7">
    <source>
        <dbReference type="ARBA" id="ARBA00016544"/>
    </source>
</evidence>
<feature type="binding site" evidence="20">
    <location>
        <position position="457"/>
    </location>
    <ligand>
        <name>Mg(2+)</name>
        <dbReference type="ChEBI" id="CHEBI:18420"/>
    </ligand>
</feature>
<keyword evidence="8 17" id="KW-0813">Transport</keyword>
<evidence type="ECO:0000256" key="6">
    <source>
        <dbReference type="ARBA" id="ARBA00012232"/>
    </source>
</evidence>
<dbReference type="EMBL" id="CP018145">
    <property type="protein sequence ID" value="ASJ56487.1"/>
    <property type="molecule type" value="Genomic_DNA"/>
</dbReference>
<sequence>MLQKGIAAAPGIVIGRAVVQKEEMVRYERRILDQNEVAAELARFRESVRAADLELEQVKKKVRHEMGEEEARIFEAHQLFLQDPEFIGAIEEKLECERVNAEAALGEVRDSFVAIFESMDDEYMRERAADLRDVSQRLLKNLLGIHHQLQADFAEPVVLVVHDLTPSDTAQLDREKVKGFATNIGGRTSHSAIMARTMEIPAVVGMSDITEQLQTGDLVIVDGLEGEVHIRPDEAVVAAYEAKQQAYMKQKEDWARLVHEESVTADGHRVELAANIGNPQDAVQAVENGAEGIGLFRTEFLYMGREQFPTEEEQFAAYKAVAETMGKDRPVVIRTLDIGGDKELSYLDLPKELNPFLGYRAIRLCLDRVELFKTQLRALLRASIYGNIKIMYPMIATIAELRRANQMLDEVKAELRNQSILFNDHLEVGIMIEVPAAAMIADQLAKEADFFSIGTNDLIQYVMAADRMNEQVAYLYDPYHPAILRLVNQVIKAAHQEGKWVGMCGEMAGEELAIPILLGLGLDEFSMSATSVLRARHLLRKLDYKSLQETAQHVLTLESGEEIRAFIKEEILNKL</sequence>
<dbReference type="InterPro" id="IPR018274">
    <property type="entry name" value="PEP_util_AS"/>
</dbReference>
<dbReference type="RefSeq" id="WP_088910062.1">
    <property type="nucleotide sequence ID" value="NZ_CP018145.1"/>
</dbReference>
<dbReference type="PIRSF" id="PIRSF000732">
    <property type="entry name" value="PTS_enzyme_I"/>
    <property type="match status" value="1"/>
</dbReference>
<evidence type="ECO:0000256" key="19">
    <source>
        <dbReference type="PIRSR" id="PIRSR000732-2"/>
    </source>
</evidence>
<dbReference type="FunFam" id="3.20.20.60:FF:000007">
    <property type="entry name" value="Phosphoenolpyruvate-protein phosphotransferase"/>
    <property type="match status" value="1"/>
</dbReference>
<dbReference type="Pfam" id="PF05524">
    <property type="entry name" value="PEP-utilisers_N"/>
    <property type="match status" value="1"/>
</dbReference>
<dbReference type="SUPFAM" id="SSF51621">
    <property type="entry name" value="Phosphoenolpyruvate/pyruvate domain"/>
    <property type="match status" value="1"/>
</dbReference>
<dbReference type="Gene3D" id="1.10.274.10">
    <property type="entry name" value="PtsI, HPr-binding domain"/>
    <property type="match status" value="1"/>
</dbReference>
<keyword evidence="9 17" id="KW-0963">Cytoplasm</keyword>
<organism evidence="25 26">
    <name type="scientific">Brevibacillus formosus</name>
    <dbReference type="NCBI Taxonomy" id="54913"/>
    <lineage>
        <taxon>Bacteria</taxon>
        <taxon>Bacillati</taxon>
        <taxon>Bacillota</taxon>
        <taxon>Bacilli</taxon>
        <taxon>Bacillales</taxon>
        <taxon>Paenibacillaceae</taxon>
        <taxon>Brevibacillus</taxon>
    </lineage>
</organism>
<dbReference type="Gene3D" id="3.20.20.60">
    <property type="entry name" value="Phosphoenolpyruvate-binding domains"/>
    <property type="match status" value="1"/>
</dbReference>
<dbReference type="InterPro" id="IPR023151">
    <property type="entry name" value="PEP_util_CS"/>
</dbReference>
<dbReference type="InterPro" id="IPR036637">
    <property type="entry name" value="Phosphohistidine_dom_sf"/>
</dbReference>
<dbReference type="InterPro" id="IPR006318">
    <property type="entry name" value="PTS_EI-like"/>
</dbReference>
<dbReference type="AlphaFoldDB" id="A0A220MN11"/>
<dbReference type="EC" id="2.7.3.9" evidence="6 17"/>
<protein>
    <recommendedName>
        <fullName evidence="7 17">Phosphoenolpyruvate-protein phosphotransferase</fullName>
        <ecNumber evidence="6 17">2.7.3.9</ecNumber>
    </recommendedName>
    <alternativeName>
        <fullName evidence="16 17">Phosphotransferase system, enzyme I</fullName>
    </alternativeName>
</protein>
<feature type="active site" description="Tele-phosphohistidine intermediate" evidence="18">
    <location>
        <position position="190"/>
    </location>
</feature>
<dbReference type="GO" id="GO:0046872">
    <property type="term" value="F:metal ion binding"/>
    <property type="evidence" value="ECO:0007669"/>
    <property type="project" value="UniProtKB-KW"/>
</dbReference>
<dbReference type="InterPro" id="IPR015813">
    <property type="entry name" value="Pyrv/PenolPyrv_kinase-like_dom"/>
</dbReference>
<feature type="binding site" evidence="19">
    <location>
        <position position="297"/>
    </location>
    <ligand>
        <name>phosphoenolpyruvate</name>
        <dbReference type="ChEBI" id="CHEBI:58702"/>
    </ligand>
</feature>
<keyword evidence="14 17" id="KW-0418">Kinase</keyword>
<evidence type="ECO:0000259" key="22">
    <source>
        <dbReference type="Pfam" id="PF00391"/>
    </source>
</evidence>
<feature type="domain" description="Phosphotransferase system enzyme I N-terminal" evidence="24">
    <location>
        <begin position="4"/>
        <end position="127"/>
    </location>
</feature>
<comment type="function">
    <text evidence="3 17">General (non sugar-specific) component of the phosphoenolpyruvate-dependent sugar phosphotransferase system (sugar PTS). This major carbohydrate active-transport system catalyzes the phosphorylation of incoming sugar substrates concomitantly with their translocation across the cell membrane. Enzyme I transfers the phosphoryl group from phosphoenolpyruvate (PEP) to the phosphoryl carrier protein (HPr).</text>
</comment>
<dbReference type="Proteomes" id="UP000197781">
    <property type="component" value="Chromosome"/>
</dbReference>
<dbReference type="GO" id="GO:0005737">
    <property type="term" value="C:cytoplasm"/>
    <property type="evidence" value="ECO:0007669"/>
    <property type="project" value="UniProtKB-SubCell"/>
</dbReference>
<dbReference type="InterPro" id="IPR008279">
    <property type="entry name" value="PEP-util_enz_mobile_dom"/>
</dbReference>
<feature type="domain" description="PEP-utilising enzyme C-terminal" evidence="23">
    <location>
        <begin position="252"/>
        <end position="543"/>
    </location>
</feature>
<dbReference type="InterPro" id="IPR000121">
    <property type="entry name" value="PEP_util_C"/>
</dbReference>
<evidence type="ECO:0000256" key="18">
    <source>
        <dbReference type="PIRSR" id="PIRSR000732-1"/>
    </source>
</evidence>
<evidence type="ECO:0000256" key="3">
    <source>
        <dbReference type="ARBA" id="ARBA00002728"/>
    </source>
</evidence>
<evidence type="ECO:0000259" key="24">
    <source>
        <dbReference type="Pfam" id="PF05524"/>
    </source>
</evidence>
<evidence type="ECO:0000256" key="21">
    <source>
        <dbReference type="SAM" id="Coils"/>
    </source>
</evidence>
<comment type="cofactor">
    <cofactor evidence="2 17 20">
        <name>Mg(2+)</name>
        <dbReference type="ChEBI" id="CHEBI:18420"/>
    </cofactor>
</comment>
<keyword evidence="25" id="KW-0670">Pyruvate</keyword>
<dbReference type="PANTHER" id="PTHR46244:SF3">
    <property type="entry name" value="PHOSPHOENOLPYRUVATE-PROTEIN PHOSPHOTRANSFERASE"/>
    <property type="match status" value="1"/>
</dbReference>
<evidence type="ECO:0000256" key="9">
    <source>
        <dbReference type="ARBA" id="ARBA00022490"/>
    </source>
</evidence>
<dbReference type="GO" id="GO:0016301">
    <property type="term" value="F:kinase activity"/>
    <property type="evidence" value="ECO:0007669"/>
    <property type="project" value="UniProtKB-KW"/>
</dbReference>
<feature type="domain" description="PEP-utilising enzyme mobile" evidence="22">
    <location>
        <begin position="154"/>
        <end position="226"/>
    </location>
</feature>
<feature type="active site" description="Proton donor" evidence="18">
    <location>
        <position position="504"/>
    </location>
</feature>
<dbReference type="Pfam" id="PF00391">
    <property type="entry name" value="PEP-utilizers"/>
    <property type="match status" value="1"/>
</dbReference>
<evidence type="ECO:0000256" key="13">
    <source>
        <dbReference type="ARBA" id="ARBA00022723"/>
    </source>
</evidence>
<name>A0A220MN11_9BACL</name>
<evidence type="ECO:0000256" key="14">
    <source>
        <dbReference type="ARBA" id="ARBA00022777"/>
    </source>
</evidence>
<evidence type="ECO:0000256" key="2">
    <source>
        <dbReference type="ARBA" id="ARBA00001946"/>
    </source>
</evidence>
<dbReference type="SUPFAM" id="SSF47831">
    <property type="entry name" value="Enzyme I of the PEP:sugar phosphotransferase system HPr-binding (sub)domain"/>
    <property type="match status" value="1"/>
</dbReference>
<gene>
    <name evidence="25" type="ORF">BP422_24735</name>
</gene>
<evidence type="ECO:0000256" key="12">
    <source>
        <dbReference type="ARBA" id="ARBA00022683"/>
    </source>
</evidence>
<evidence type="ECO:0000256" key="8">
    <source>
        <dbReference type="ARBA" id="ARBA00022448"/>
    </source>
</evidence>
<evidence type="ECO:0000259" key="23">
    <source>
        <dbReference type="Pfam" id="PF02896"/>
    </source>
</evidence>
<feature type="binding site" evidence="20">
    <location>
        <position position="433"/>
    </location>
    <ligand>
        <name>Mg(2+)</name>
        <dbReference type="ChEBI" id="CHEBI:18420"/>
    </ligand>
</feature>
<dbReference type="GO" id="GO:0009401">
    <property type="term" value="P:phosphoenolpyruvate-dependent sugar phosphotransferase system"/>
    <property type="evidence" value="ECO:0007669"/>
    <property type="project" value="UniProtKB-KW"/>
</dbReference>
<evidence type="ECO:0000256" key="4">
    <source>
        <dbReference type="ARBA" id="ARBA00004496"/>
    </source>
</evidence>
<evidence type="ECO:0000256" key="10">
    <source>
        <dbReference type="ARBA" id="ARBA00022597"/>
    </source>
</evidence>
<keyword evidence="15 17" id="KW-0460">Magnesium</keyword>
<evidence type="ECO:0000256" key="5">
    <source>
        <dbReference type="ARBA" id="ARBA00007837"/>
    </source>
</evidence>
<comment type="subcellular location">
    <subcellularLocation>
        <location evidence="4 17">Cytoplasm</location>
    </subcellularLocation>
</comment>
<dbReference type="KEGG" id="bfm:BP422_24735"/>
<evidence type="ECO:0000256" key="1">
    <source>
        <dbReference type="ARBA" id="ARBA00000683"/>
    </source>
</evidence>
<dbReference type="PRINTS" id="PR01736">
    <property type="entry name" value="PHPHTRNFRASE"/>
</dbReference>
<dbReference type="InterPro" id="IPR040442">
    <property type="entry name" value="Pyrv_kinase-like_dom_sf"/>
</dbReference>
<dbReference type="InterPro" id="IPR008731">
    <property type="entry name" value="PTS_EIN"/>
</dbReference>
<dbReference type="InterPro" id="IPR036618">
    <property type="entry name" value="PtsI_HPr-bd_sf"/>
</dbReference>
<evidence type="ECO:0000313" key="25">
    <source>
        <dbReference type="EMBL" id="ASJ56487.1"/>
    </source>
</evidence>
<evidence type="ECO:0000313" key="26">
    <source>
        <dbReference type="Proteomes" id="UP000197781"/>
    </source>
</evidence>
<dbReference type="SUPFAM" id="SSF52009">
    <property type="entry name" value="Phosphohistidine domain"/>
    <property type="match status" value="1"/>
</dbReference>
<dbReference type="PROSITE" id="PS00742">
    <property type="entry name" value="PEP_ENZYMES_2"/>
    <property type="match status" value="1"/>
</dbReference>
<comment type="catalytic activity">
    <reaction evidence="1 17">
        <text>L-histidyl-[protein] + phosphoenolpyruvate = N(pros)-phospho-L-histidyl-[protein] + pyruvate</text>
        <dbReference type="Rhea" id="RHEA:23880"/>
        <dbReference type="Rhea" id="RHEA-COMP:9745"/>
        <dbReference type="Rhea" id="RHEA-COMP:9746"/>
        <dbReference type="ChEBI" id="CHEBI:15361"/>
        <dbReference type="ChEBI" id="CHEBI:29979"/>
        <dbReference type="ChEBI" id="CHEBI:58702"/>
        <dbReference type="ChEBI" id="CHEBI:64837"/>
        <dbReference type="EC" id="2.7.3.9"/>
    </reaction>
</comment>
<reference evidence="25 26" key="1">
    <citation type="submission" date="2016-11" db="EMBL/GenBank/DDBJ databases">
        <authorList>
            <person name="Jaros S."/>
            <person name="Januszkiewicz K."/>
            <person name="Wedrychowicz H."/>
        </authorList>
    </citation>
    <scope>NUCLEOTIDE SEQUENCE [LARGE SCALE GENOMIC DNA]</scope>
    <source>
        <strain evidence="25 26">NF2</strain>
    </source>
</reference>
<keyword evidence="13 17" id="KW-0479">Metal-binding</keyword>
<proteinExistence type="inferred from homology"/>
<keyword evidence="10 17" id="KW-0762">Sugar transport</keyword>
<feature type="binding site" evidence="19">
    <location>
        <begin position="456"/>
        <end position="457"/>
    </location>
    <ligand>
        <name>phosphoenolpyruvate</name>
        <dbReference type="ChEBI" id="CHEBI:58702"/>
    </ligand>
</feature>
<feature type="binding site" evidence="19">
    <location>
        <position position="467"/>
    </location>
    <ligand>
        <name>phosphoenolpyruvate</name>
        <dbReference type="ChEBI" id="CHEBI:58702"/>
    </ligand>
</feature>
<evidence type="ECO:0000256" key="17">
    <source>
        <dbReference type="PIRNR" id="PIRNR000732"/>
    </source>
</evidence>
<dbReference type="InterPro" id="IPR024692">
    <property type="entry name" value="PTS_EI"/>
</dbReference>
<evidence type="ECO:0000256" key="11">
    <source>
        <dbReference type="ARBA" id="ARBA00022679"/>
    </source>
</evidence>
<evidence type="ECO:0000256" key="15">
    <source>
        <dbReference type="ARBA" id="ARBA00022842"/>
    </source>
</evidence>
<accession>A0A220MN11</accession>
<dbReference type="InterPro" id="IPR050499">
    <property type="entry name" value="PEP-utilizing_PTS_enzyme"/>
</dbReference>
<dbReference type="NCBIfam" id="TIGR01417">
    <property type="entry name" value="PTS_I_fam"/>
    <property type="match status" value="1"/>
</dbReference>
<keyword evidence="11 17" id="KW-0808">Transferase</keyword>
<dbReference type="GO" id="GO:0008965">
    <property type="term" value="F:phosphoenolpyruvate-protein phosphotransferase activity"/>
    <property type="evidence" value="ECO:0007669"/>
    <property type="project" value="UniProtKB-EC"/>
</dbReference>
<comment type="similarity">
    <text evidence="5 17">Belongs to the PEP-utilizing enzyme family.</text>
</comment>
<keyword evidence="12 17" id="KW-0598">Phosphotransferase system</keyword>
<feature type="coiled-coil region" evidence="21">
    <location>
        <begin position="394"/>
        <end position="421"/>
    </location>
</feature>
<dbReference type="Gene3D" id="3.50.30.10">
    <property type="entry name" value="Phosphohistidine domain"/>
    <property type="match status" value="1"/>
</dbReference>
<dbReference type="PROSITE" id="PS00370">
    <property type="entry name" value="PEP_ENZYMES_PHOS_SITE"/>
    <property type="match status" value="1"/>
</dbReference>
<evidence type="ECO:0000256" key="16">
    <source>
        <dbReference type="ARBA" id="ARBA00033235"/>
    </source>
</evidence>
<keyword evidence="21" id="KW-0175">Coiled coil</keyword>
<dbReference type="PANTHER" id="PTHR46244">
    <property type="entry name" value="PHOSPHOENOLPYRUVATE-PROTEIN PHOSPHOTRANSFERASE"/>
    <property type="match status" value="1"/>
</dbReference>
<evidence type="ECO:0000256" key="20">
    <source>
        <dbReference type="PIRSR" id="PIRSR000732-3"/>
    </source>
</evidence>